<evidence type="ECO:0000313" key="1">
    <source>
        <dbReference type="EMBL" id="RZF22744.1"/>
    </source>
</evidence>
<reference evidence="2" key="1">
    <citation type="journal article" date="2019" name="Int. J. Syst. Evol. Microbiol.">
        <title>Halobacteriovorax valvorus sp. nov., a novel prokaryotic predator isolated from coastal seawater of China.</title>
        <authorList>
            <person name="Chen M.-X."/>
        </authorList>
    </citation>
    <scope>NUCLEOTIDE SEQUENCE [LARGE SCALE GENOMIC DNA]</scope>
    <source>
        <strain evidence="2">BL9</strain>
    </source>
</reference>
<name>A0ABY0IJT0_9BACT</name>
<dbReference type="RefSeq" id="WP_133296869.1">
    <property type="nucleotide sequence ID" value="NZ_QDKL01000001.1"/>
</dbReference>
<proteinExistence type="predicted"/>
<accession>A0ABY0IJT0</accession>
<evidence type="ECO:0000313" key="2">
    <source>
        <dbReference type="Proteomes" id="UP000443582"/>
    </source>
</evidence>
<dbReference type="EMBL" id="QDKL01000001">
    <property type="protein sequence ID" value="RZF22744.1"/>
    <property type="molecule type" value="Genomic_DNA"/>
</dbReference>
<sequence>MEFCFKKGPSIHATRLKIKEYLIEGESIKILPKSHCLDVKVKPTRQIFISKIIKSHFRSDIEVNTIPIFNSEFCKFKLKEETTIEDKVSESISELISMNGDEFDLDLSGTQLSMICHKKAGSYSLDLISKNTRKDLLNIKLETGKWFDLSTISSLEGKKFSLMVIE</sequence>
<dbReference type="Proteomes" id="UP000443582">
    <property type="component" value="Unassembled WGS sequence"/>
</dbReference>
<comment type="caution">
    <text evidence="1">The sequence shown here is derived from an EMBL/GenBank/DDBJ whole genome shotgun (WGS) entry which is preliminary data.</text>
</comment>
<gene>
    <name evidence="1" type="ORF">DAY19_02930</name>
</gene>
<keyword evidence="2" id="KW-1185">Reference proteome</keyword>
<protein>
    <submittedName>
        <fullName evidence="1">Uncharacterized protein</fullName>
    </submittedName>
</protein>
<organism evidence="1 2">
    <name type="scientific">Halobacteriovorax vibrionivorans</name>
    <dbReference type="NCBI Taxonomy" id="2152716"/>
    <lineage>
        <taxon>Bacteria</taxon>
        <taxon>Pseudomonadati</taxon>
        <taxon>Bdellovibrionota</taxon>
        <taxon>Bacteriovoracia</taxon>
        <taxon>Bacteriovoracales</taxon>
        <taxon>Halobacteriovoraceae</taxon>
        <taxon>Halobacteriovorax</taxon>
    </lineage>
</organism>